<dbReference type="AlphaFoldDB" id="A0AAN8TAB1"/>
<comment type="caution">
    <text evidence="1">The sequence shown here is derived from an EMBL/GenBank/DDBJ whole genome shotgun (WGS) entry which is preliminary data.</text>
</comment>
<keyword evidence="2" id="KW-1185">Reference proteome</keyword>
<gene>
    <name evidence="1" type="ORF">RDI58_022295</name>
</gene>
<evidence type="ECO:0000313" key="2">
    <source>
        <dbReference type="Proteomes" id="UP001371456"/>
    </source>
</evidence>
<reference evidence="1 2" key="1">
    <citation type="submission" date="2024-02" db="EMBL/GenBank/DDBJ databases">
        <title>de novo genome assembly of Solanum bulbocastanum strain 11H21.</title>
        <authorList>
            <person name="Hosaka A.J."/>
        </authorList>
    </citation>
    <scope>NUCLEOTIDE SEQUENCE [LARGE SCALE GENOMIC DNA]</scope>
    <source>
        <tissue evidence="1">Young leaves</tissue>
    </source>
</reference>
<proteinExistence type="predicted"/>
<dbReference type="Proteomes" id="UP001371456">
    <property type="component" value="Unassembled WGS sequence"/>
</dbReference>
<accession>A0AAN8TAB1</accession>
<organism evidence="1 2">
    <name type="scientific">Solanum bulbocastanum</name>
    <name type="common">Wild potato</name>
    <dbReference type="NCBI Taxonomy" id="147425"/>
    <lineage>
        <taxon>Eukaryota</taxon>
        <taxon>Viridiplantae</taxon>
        <taxon>Streptophyta</taxon>
        <taxon>Embryophyta</taxon>
        <taxon>Tracheophyta</taxon>
        <taxon>Spermatophyta</taxon>
        <taxon>Magnoliopsida</taxon>
        <taxon>eudicotyledons</taxon>
        <taxon>Gunneridae</taxon>
        <taxon>Pentapetalae</taxon>
        <taxon>asterids</taxon>
        <taxon>lamiids</taxon>
        <taxon>Solanales</taxon>
        <taxon>Solanaceae</taxon>
        <taxon>Solanoideae</taxon>
        <taxon>Solaneae</taxon>
        <taxon>Solanum</taxon>
    </lineage>
</organism>
<evidence type="ECO:0000313" key="1">
    <source>
        <dbReference type="EMBL" id="KAK6780111.1"/>
    </source>
</evidence>
<name>A0AAN8TAB1_SOLBU</name>
<sequence>MNFGSLKSNIERFTSGQYLSSVIDCSRYAHCTIFHVMLICIGTLPGSNQQIQPKRSCM</sequence>
<protein>
    <submittedName>
        <fullName evidence="1">Uncharacterized protein</fullName>
    </submittedName>
</protein>
<dbReference type="EMBL" id="JBANQN010000009">
    <property type="protein sequence ID" value="KAK6780111.1"/>
    <property type="molecule type" value="Genomic_DNA"/>
</dbReference>